<feature type="domain" description="J" evidence="8">
    <location>
        <begin position="54"/>
        <end position="118"/>
    </location>
</feature>
<dbReference type="CDD" id="cd06257">
    <property type="entry name" value="DnaJ"/>
    <property type="match status" value="1"/>
</dbReference>
<dbReference type="Proteomes" id="UP000789405">
    <property type="component" value="Unassembled WGS sequence"/>
</dbReference>
<evidence type="ECO:0000313" key="10">
    <source>
        <dbReference type="Proteomes" id="UP000789405"/>
    </source>
</evidence>
<feature type="region of interest" description="Disordered" evidence="6">
    <location>
        <begin position="253"/>
        <end position="283"/>
    </location>
</feature>
<sequence length="568" mass="66115">MLGAMFKDRLVTFGAIFILFILIILPIAQAWDNVDHEIFDLVDQLTGLEGEDTTFYSLLGVEPTATEKEIGRAYRKLSLLHHPDKNPDERSQQLFTLLGSITTILRNTETRDRYNFFLKNGVPKWRGTGYYYNRYRPGLTGVIVGLLILSSILHYIVMWVNFYQEKKRIRYFIQEAREIAWGKRMKKQNTRKRVYVNEKPFIVDSDNVMFLTDEGDEFVLSEDEVSKPSFGRLYPVLICHSVLDKLMTSMNPKKERVTEGSGDDQEPFSSDDERSETGDNPRSQTRRPIVMLLADDVYKLKKLFGIIIDIIKEMGSILRYFCRYNSSFSCIDLLSPSRPLRRFSLICRCHHQTIKSSPESLKFFDLSNLPFNTTECTSFSHEDFILLPNHFTPFEQEFLLDRSLKKLKRVFGKQIVYQDSHFDDVIQGYRECQASHWGDQNDKVIEIFNKKVYDFFPRTVEWLPVHILDLSETGGIKPHVDNVDYSGSIVAGICLMSPTVMIFRHKDDKSCNFSVLLEPGCLYIQREKVRFNFTHEIPQDPAQHVFKGQIIPKGRRISLMFRDVKKTS</sequence>
<evidence type="ECO:0000256" key="7">
    <source>
        <dbReference type="SAM" id="Phobius"/>
    </source>
</evidence>
<evidence type="ECO:0000256" key="1">
    <source>
        <dbReference type="ARBA" id="ARBA00022692"/>
    </source>
</evidence>
<comment type="caution">
    <text evidence="9">The sequence shown here is derived from an EMBL/GenBank/DDBJ whole genome shotgun (WGS) entry which is preliminary data.</text>
</comment>
<evidence type="ECO:0000256" key="4">
    <source>
        <dbReference type="ARBA" id="ARBA00023136"/>
    </source>
</evidence>
<dbReference type="Pfam" id="PF00226">
    <property type="entry name" value="DnaJ"/>
    <property type="match status" value="1"/>
</dbReference>
<dbReference type="Gene3D" id="2.60.120.590">
    <property type="entry name" value="Alpha-ketoglutarate-dependent dioxygenase AlkB-like"/>
    <property type="match status" value="1"/>
</dbReference>
<keyword evidence="10" id="KW-1185">Reference proteome</keyword>
<evidence type="ECO:0000256" key="2">
    <source>
        <dbReference type="ARBA" id="ARBA00022729"/>
    </source>
</evidence>
<evidence type="ECO:0000256" key="5">
    <source>
        <dbReference type="ARBA" id="ARBA00037847"/>
    </source>
</evidence>
<dbReference type="InterPro" id="IPR001623">
    <property type="entry name" value="DnaJ_domain"/>
</dbReference>
<name>A0A9N9I5N9_9GLOM</name>
<proteinExistence type="predicted"/>
<keyword evidence="3 7" id="KW-1133">Transmembrane helix</keyword>
<dbReference type="PROSITE" id="PS50076">
    <property type="entry name" value="DNAJ_2"/>
    <property type="match status" value="1"/>
</dbReference>
<dbReference type="SMART" id="SM00271">
    <property type="entry name" value="DnaJ"/>
    <property type="match status" value="1"/>
</dbReference>
<gene>
    <name evidence="9" type="ORF">DERYTH_LOCUS14284</name>
</gene>
<dbReference type="InterPro" id="IPR037151">
    <property type="entry name" value="AlkB-like_sf"/>
</dbReference>
<keyword evidence="1 7" id="KW-0812">Transmembrane</keyword>
<dbReference type="InterPro" id="IPR052606">
    <property type="entry name" value="DnaJ_domain_protein"/>
</dbReference>
<dbReference type="EMBL" id="CAJVPY010010641">
    <property type="protein sequence ID" value="CAG8720465.1"/>
    <property type="molecule type" value="Genomic_DNA"/>
</dbReference>
<reference evidence="9" key="1">
    <citation type="submission" date="2021-06" db="EMBL/GenBank/DDBJ databases">
        <authorList>
            <person name="Kallberg Y."/>
            <person name="Tangrot J."/>
            <person name="Rosling A."/>
        </authorList>
    </citation>
    <scope>NUCLEOTIDE SEQUENCE</scope>
    <source>
        <strain evidence="9">MA453B</strain>
    </source>
</reference>
<feature type="compositionally biased region" description="Acidic residues" evidence="6">
    <location>
        <begin position="261"/>
        <end position="270"/>
    </location>
</feature>
<dbReference type="OrthoDB" id="413400at2759"/>
<dbReference type="PRINTS" id="PR00625">
    <property type="entry name" value="JDOMAIN"/>
</dbReference>
<dbReference type="GO" id="GO:0012505">
    <property type="term" value="C:endomembrane system"/>
    <property type="evidence" value="ECO:0007669"/>
    <property type="project" value="UniProtKB-SubCell"/>
</dbReference>
<dbReference type="Gene3D" id="1.10.287.110">
    <property type="entry name" value="DnaJ domain"/>
    <property type="match status" value="1"/>
</dbReference>
<protein>
    <submittedName>
        <fullName evidence="9">3032_t:CDS:1</fullName>
    </submittedName>
</protein>
<dbReference type="AlphaFoldDB" id="A0A9N9I5N9"/>
<keyword evidence="4 7" id="KW-0472">Membrane</keyword>
<dbReference type="PANTHER" id="PTHR44653:SF2">
    <property type="entry name" value="DNAJ HOMOLOG SUBFAMILY C MEMBER 1"/>
    <property type="match status" value="1"/>
</dbReference>
<dbReference type="InterPro" id="IPR036869">
    <property type="entry name" value="J_dom_sf"/>
</dbReference>
<keyword evidence="2" id="KW-0732">Signal</keyword>
<evidence type="ECO:0000259" key="8">
    <source>
        <dbReference type="PROSITE" id="PS50076"/>
    </source>
</evidence>
<evidence type="ECO:0000256" key="6">
    <source>
        <dbReference type="SAM" id="MobiDB-lite"/>
    </source>
</evidence>
<accession>A0A9N9I5N9</accession>
<feature type="transmembrane region" description="Helical" evidence="7">
    <location>
        <begin position="139"/>
        <end position="162"/>
    </location>
</feature>
<organism evidence="9 10">
    <name type="scientific">Dentiscutata erythropus</name>
    <dbReference type="NCBI Taxonomy" id="1348616"/>
    <lineage>
        <taxon>Eukaryota</taxon>
        <taxon>Fungi</taxon>
        <taxon>Fungi incertae sedis</taxon>
        <taxon>Mucoromycota</taxon>
        <taxon>Glomeromycotina</taxon>
        <taxon>Glomeromycetes</taxon>
        <taxon>Diversisporales</taxon>
        <taxon>Gigasporaceae</taxon>
        <taxon>Dentiscutata</taxon>
    </lineage>
</organism>
<comment type="subcellular location">
    <subcellularLocation>
        <location evidence="5">Endomembrane system</location>
        <topology evidence="5">Single-pass membrane protein</topology>
    </subcellularLocation>
</comment>
<dbReference type="PANTHER" id="PTHR44653">
    <property type="entry name" value="DNAJ HOMOLOG SUBFAMILY C MEMBER 1"/>
    <property type="match status" value="1"/>
</dbReference>
<evidence type="ECO:0000313" key="9">
    <source>
        <dbReference type="EMBL" id="CAG8720465.1"/>
    </source>
</evidence>
<evidence type="ECO:0000256" key="3">
    <source>
        <dbReference type="ARBA" id="ARBA00022989"/>
    </source>
</evidence>
<dbReference type="SUPFAM" id="SSF46565">
    <property type="entry name" value="Chaperone J-domain"/>
    <property type="match status" value="1"/>
</dbReference>
<dbReference type="SUPFAM" id="SSF51197">
    <property type="entry name" value="Clavaminate synthase-like"/>
    <property type="match status" value="1"/>
</dbReference>